<name>A0ABW2EMK8_9BACI</name>
<dbReference type="Pfam" id="PF05130">
    <property type="entry name" value="FlgN"/>
    <property type="match status" value="1"/>
</dbReference>
<proteinExistence type="predicted"/>
<dbReference type="InterPro" id="IPR007809">
    <property type="entry name" value="FlgN-like"/>
</dbReference>
<dbReference type="EMBL" id="JBHSZV010000027">
    <property type="protein sequence ID" value="MFC7062467.1"/>
    <property type="molecule type" value="Genomic_DNA"/>
</dbReference>
<dbReference type="Gene3D" id="1.20.58.300">
    <property type="entry name" value="FlgN-like"/>
    <property type="match status" value="1"/>
</dbReference>
<keyword evidence="4" id="KW-1185">Reference proteome</keyword>
<dbReference type="Proteomes" id="UP001596410">
    <property type="component" value="Unassembled WGS sequence"/>
</dbReference>
<dbReference type="SUPFAM" id="SSF140566">
    <property type="entry name" value="FlgN-like"/>
    <property type="match status" value="1"/>
</dbReference>
<protein>
    <submittedName>
        <fullName evidence="3">Flagellar protein FlgN</fullName>
    </submittedName>
</protein>
<dbReference type="InterPro" id="IPR036679">
    <property type="entry name" value="FlgN-like_sf"/>
</dbReference>
<keyword evidence="1" id="KW-1005">Bacterial flagellum biogenesis</keyword>
<evidence type="ECO:0000313" key="3">
    <source>
        <dbReference type="EMBL" id="MFC7062467.1"/>
    </source>
</evidence>
<organism evidence="3 4">
    <name type="scientific">Halobacillus seohaensis</name>
    <dbReference type="NCBI Taxonomy" id="447421"/>
    <lineage>
        <taxon>Bacteria</taxon>
        <taxon>Bacillati</taxon>
        <taxon>Bacillota</taxon>
        <taxon>Bacilli</taxon>
        <taxon>Bacillales</taxon>
        <taxon>Bacillaceae</taxon>
        <taxon>Halobacillus</taxon>
    </lineage>
</organism>
<comment type="caution">
    <text evidence="3">The sequence shown here is derived from an EMBL/GenBank/DDBJ whole genome shotgun (WGS) entry which is preliminary data.</text>
</comment>
<evidence type="ECO:0000313" key="4">
    <source>
        <dbReference type="Proteomes" id="UP001596410"/>
    </source>
</evidence>
<evidence type="ECO:0000256" key="2">
    <source>
        <dbReference type="SAM" id="MobiDB-lite"/>
    </source>
</evidence>
<reference evidence="4" key="1">
    <citation type="journal article" date="2019" name="Int. J. Syst. Evol. Microbiol.">
        <title>The Global Catalogue of Microorganisms (GCM) 10K type strain sequencing project: providing services to taxonomists for standard genome sequencing and annotation.</title>
        <authorList>
            <consortium name="The Broad Institute Genomics Platform"/>
            <consortium name="The Broad Institute Genome Sequencing Center for Infectious Disease"/>
            <person name="Wu L."/>
            <person name="Ma J."/>
        </authorList>
    </citation>
    <scope>NUCLEOTIDE SEQUENCE [LARGE SCALE GENOMIC DNA]</scope>
    <source>
        <strain evidence="4">CGMCC 4.1621</strain>
    </source>
</reference>
<keyword evidence="3" id="KW-0282">Flagellum</keyword>
<keyword evidence="3" id="KW-0966">Cell projection</keyword>
<dbReference type="RefSeq" id="WP_204709451.1">
    <property type="nucleotide sequence ID" value="NZ_JBHSZV010000027.1"/>
</dbReference>
<gene>
    <name evidence="3" type="ORF">ACFQIC_11425</name>
</gene>
<evidence type="ECO:0000256" key="1">
    <source>
        <dbReference type="ARBA" id="ARBA00022795"/>
    </source>
</evidence>
<sequence>MTAKRIIDHLERLMQLHESLFELSKKKTEALKTNDTESLKAYLTRERKHVSAINTLEKKRMAAVEEWAASEPDYDIESPTISDILNWANWPERQKLQEVYDSFILVLADLKQQEVLNSELIKQSLQFVNMSLELLQPSLQNLNYGESSKPSEEKRSVFDSKA</sequence>
<accession>A0ABW2EMK8</accession>
<feature type="region of interest" description="Disordered" evidence="2">
    <location>
        <begin position="143"/>
        <end position="162"/>
    </location>
</feature>
<keyword evidence="3" id="KW-0969">Cilium</keyword>
<feature type="compositionally biased region" description="Basic and acidic residues" evidence="2">
    <location>
        <begin position="149"/>
        <end position="162"/>
    </location>
</feature>